<proteinExistence type="predicted"/>
<protein>
    <submittedName>
        <fullName evidence="1">Uncharacterized protein</fullName>
    </submittedName>
</protein>
<name>A0A6C0EEH4_9ZZZZ</name>
<evidence type="ECO:0000313" key="1">
    <source>
        <dbReference type="EMBL" id="QHT26813.1"/>
    </source>
</evidence>
<organism evidence="1">
    <name type="scientific">viral metagenome</name>
    <dbReference type="NCBI Taxonomy" id="1070528"/>
    <lineage>
        <taxon>unclassified sequences</taxon>
        <taxon>metagenomes</taxon>
        <taxon>organismal metagenomes</taxon>
    </lineage>
</organism>
<reference evidence="1" key="1">
    <citation type="journal article" date="2020" name="Nature">
        <title>Giant virus diversity and host interactions through global metagenomics.</title>
        <authorList>
            <person name="Schulz F."/>
            <person name="Roux S."/>
            <person name="Paez-Espino D."/>
            <person name="Jungbluth S."/>
            <person name="Walsh D.A."/>
            <person name="Denef V.J."/>
            <person name="McMahon K.D."/>
            <person name="Konstantinidis K.T."/>
            <person name="Eloe-Fadrosh E.A."/>
            <person name="Kyrpides N.C."/>
            <person name="Woyke T."/>
        </authorList>
    </citation>
    <scope>NUCLEOTIDE SEQUENCE</scope>
    <source>
        <strain evidence="1">GVMAG-M-3300023179-2</strain>
    </source>
</reference>
<sequence length="189" mass="22587">MINIDKYENNIIKIILDFLKDEFIDNINVCPFIESPLIELNERITLTELTNNICYINIPLYLSNNETVDFTTFFQNIDNKYNSAEIIKKYIKKKITKHTYKKIIRIHNVIPYSYIKLKLDFNTILILDYNGKKTIINDIPSIKKIINNLVPLTKMRFIFCIKKMWFEPYNRTNPEYSIALCINKLELYL</sequence>
<dbReference type="AlphaFoldDB" id="A0A6C0EEH4"/>
<accession>A0A6C0EEH4</accession>
<dbReference type="EMBL" id="MN739802">
    <property type="protein sequence ID" value="QHT26813.1"/>
    <property type="molecule type" value="Genomic_DNA"/>
</dbReference>